<dbReference type="InterPro" id="IPR003781">
    <property type="entry name" value="CoA-bd"/>
</dbReference>
<dbReference type="SUPFAM" id="SSF52210">
    <property type="entry name" value="Succinyl-CoA synthetase domains"/>
    <property type="match status" value="2"/>
</dbReference>
<feature type="domain" description="CoA-binding" evidence="3">
    <location>
        <begin position="191"/>
        <end position="283"/>
    </location>
</feature>
<dbReference type="GO" id="GO:0006099">
    <property type="term" value="P:tricarboxylic acid cycle"/>
    <property type="evidence" value="ECO:0007669"/>
    <property type="project" value="UniProtKB-KW"/>
</dbReference>
<dbReference type="InterPro" id="IPR005811">
    <property type="entry name" value="SUCC_ACL_C"/>
</dbReference>
<evidence type="ECO:0000256" key="1">
    <source>
        <dbReference type="ARBA" id="ARBA00022532"/>
    </source>
</evidence>
<organism evidence="4 5">
    <name type="scientific">Palleronia sediminis</name>
    <dbReference type="NCBI Taxonomy" id="2547833"/>
    <lineage>
        <taxon>Bacteria</taxon>
        <taxon>Pseudomonadati</taxon>
        <taxon>Pseudomonadota</taxon>
        <taxon>Alphaproteobacteria</taxon>
        <taxon>Rhodobacterales</taxon>
        <taxon>Roseobacteraceae</taxon>
        <taxon>Palleronia</taxon>
    </lineage>
</organism>
<evidence type="ECO:0000259" key="3">
    <source>
        <dbReference type="Pfam" id="PF02629"/>
    </source>
</evidence>
<evidence type="ECO:0000313" key="5">
    <source>
        <dbReference type="Proteomes" id="UP000295701"/>
    </source>
</evidence>
<dbReference type="Pfam" id="PF00549">
    <property type="entry name" value="Ligase_CoA"/>
    <property type="match status" value="1"/>
</dbReference>
<dbReference type="InterPro" id="IPR016102">
    <property type="entry name" value="Succinyl-CoA_synth-like"/>
</dbReference>
<protein>
    <submittedName>
        <fullName evidence="4">Acyl-CoA synthetase FdrA</fullName>
    </submittedName>
</protein>
<dbReference type="RefSeq" id="WP_133397217.1">
    <property type="nucleotide sequence ID" value="NZ_SNAA01000012.1"/>
</dbReference>
<comment type="caution">
    <text evidence="4">The sequence shown here is derived from an EMBL/GenBank/DDBJ whole genome shotgun (WGS) entry which is preliminary data.</text>
</comment>
<dbReference type="GO" id="GO:0009361">
    <property type="term" value="C:succinate-CoA ligase complex (ADP-forming)"/>
    <property type="evidence" value="ECO:0007669"/>
    <property type="project" value="TreeGrafter"/>
</dbReference>
<keyword evidence="5" id="KW-1185">Reference proteome</keyword>
<sequence>MTTRMKIYRDLYKDSVSLMQLSAGFAQRDGVERASIVMATETNLRQLEDAGFDPVDGATPNDLIVALIADDTVIDDLFEQADSALKARPAANGGDGPQPLPPSSFEMAIEGQPDANMAVVSVPGPFAAAEAIKALRLGLNVMLFSDNVPPAQELEVKKLARERGLLVMGPDCGTAIINGVPLGFANVVNRGKIGIVAASGTGLQEVSCRISNAGAGISQAIGTGGHDLAAEIGGLSMLTGIEMLIADPQTEVIVLVSKPPSAEVAKGILGAACAGGKPVVVHFLGADAAELKGHNVIVAESLAEAGEKAVAVLRGDAPEPLCLDDLPQAAMRAAERLVPQAQYLRGVFCGGTFCAESQLFALRAGLKVHSNVPVRGAEALNDIWISEGHSIVDLGDDDFTRGRAHPMIDPTLRDERIVSDGTDPLTGVIQFDVVLGYGASMEPIEGLLEALRRVKEARSAPPVFVAHVCGTDLDPQSRHEITAQLQAEGVIAATSNAQASVWASAIAVQCQTAMASA</sequence>
<name>A0A4R6AAL5_9RHOB</name>
<proteinExistence type="predicted"/>
<dbReference type="GO" id="GO:0005829">
    <property type="term" value="C:cytosol"/>
    <property type="evidence" value="ECO:0007669"/>
    <property type="project" value="TreeGrafter"/>
</dbReference>
<feature type="domain" description="ATP-citrate synthase/succinyl-CoA ligase C-terminal" evidence="2">
    <location>
        <begin position="347"/>
        <end position="505"/>
    </location>
</feature>
<evidence type="ECO:0000313" key="4">
    <source>
        <dbReference type="EMBL" id="TDL78306.1"/>
    </source>
</evidence>
<dbReference type="AlphaFoldDB" id="A0A4R6AAL5"/>
<dbReference type="OrthoDB" id="5580580at2"/>
<dbReference type="PANTHER" id="PTHR11117">
    <property type="entry name" value="SUCCINYL-COA LIGASE SUBUNIT ALPHA"/>
    <property type="match status" value="1"/>
</dbReference>
<evidence type="ECO:0000259" key="2">
    <source>
        <dbReference type="Pfam" id="PF00549"/>
    </source>
</evidence>
<dbReference type="EMBL" id="SNAA01000012">
    <property type="protein sequence ID" value="TDL78306.1"/>
    <property type="molecule type" value="Genomic_DNA"/>
</dbReference>
<dbReference type="Gene3D" id="3.40.50.261">
    <property type="entry name" value="Succinyl-CoA synthetase domains"/>
    <property type="match status" value="2"/>
</dbReference>
<accession>A0A4R6AAL5</accession>
<dbReference type="NCBIfam" id="NF004760">
    <property type="entry name" value="PRK06091.1"/>
    <property type="match status" value="1"/>
</dbReference>
<gene>
    <name evidence="4" type="primary">fdrA</name>
    <name evidence="4" type="ORF">E2L08_11415</name>
</gene>
<dbReference type="Proteomes" id="UP000295701">
    <property type="component" value="Unassembled WGS sequence"/>
</dbReference>
<dbReference type="PANTHER" id="PTHR11117:SF24">
    <property type="entry name" value="PROTEIN FDRA"/>
    <property type="match status" value="1"/>
</dbReference>
<dbReference type="GO" id="GO:0004775">
    <property type="term" value="F:succinate-CoA ligase (ADP-forming) activity"/>
    <property type="evidence" value="ECO:0007669"/>
    <property type="project" value="TreeGrafter"/>
</dbReference>
<dbReference type="GO" id="GO:0004776">
    <property type="term" value="F:succinate-CoA ligase (GDP-forming) activity"/>
    <property type="evidence" value="ECO:0007669"/>
    <property type="project" value="TreeGrafter"/>
</dbReference>
<dbReference type="Gene3D" id="3.40.50.720">
    <property type="entry name" value="NAD(P)-binding Rossmann-like Domain"/>
    <property type="match status" value="1"/>
</dbReference>
<dbReference type="Pfam" id="PF02629">
    <property type="entry name" value="CoA_binding"/>
    <property type="match status" value="1"/>
</dbReference>
<reference evidence="4 5" key="1">
    <citation type="submission" date="2019-03" db="EMBL/GenBank/DDBJ databases">
        <title>Primorskyibacter sp. SS33 isolated from sediments.</title>
        <authorList>
            <person name="Xunke S."/>
        </authorList>
    </citation>
    <scope>NUCLEOTIDE SEQUENCE [LARGE SCALE GENOMIC DNA]</scope>
    <source>
        <strain evidence="4 5">SS33</strain>
    </source>
</reference>
<keyword evidence="1" id="KW-0816">Tricarboxylic acid cycle</keyword>